<evidence type="ECO:0000313" key="7">
    <source>
        <dbReference type="Proteomes" id="UP000044602"/>
    </source>
</evidence>
<dbReference type="Pfam" id="PF02798">
    <property type="entry name" value="GST_N"/>
    <property type="match status" value="1"/>
</dbReference>
<dbReference type="InterPro" id="IPR004046">
    <property type="entry name" value="GST_C"/>
</dbReference>
<evidence type="ECO:0000256" key="1">
    <source>
        <dbReference type="ARBA" id="ARBA00007409"/>
    </source>
</evidence>
<proteinExistence type="inferred from homology"/>
<reference evidence="6 7" key="1">
    <citation type="submission" date="2015-05" db="EMBL/GenBank/DDBJ databases">
        <authorList>
            <person name="Wang D.B."/>
            <person name="Wang M."/>
        </authorList>
    </citation>
    <scope>NUCLEOTIDE SEQUENCE [LARGE SCALE GENOMIC DNA]</scope>
    <source>
        <strain evidence="6">VL1</strain>
    </source>
</reference>
<dbReference type="SUPFAM" id="SSF56300">
    <property type="entry name" value="Metallo-dependent phosphatases"/>
    <property type="match status" value="1"/>
</dbReference>
<feature type="region of interest" description="Disordered" evidence="2">
    <location>
        <begin position="758"/>
        <end position="788"/>
    </location>
</feature>
<dbReference type="InterPro" id="IPR004045">
    <property type="entry name" value="Glutathione_S-Trfase_N"/>
</dbReference>
<dbReference type="AlphaFoldDB" id="A0A0G4KX66"/>
<dbReference type="SFLD" id="SFLDS00019">
    <property type="entry name" value="Glutathione_Transferase_(cytos"/>
    <property type="match status" value="1"/>
</dbReference>
<evidence type="ECO:0000256" key="2">
    <source>
        <dbReference type="SAM" id="MobiDB-lite"/>
    </source>
</evidence>
<dbReference type="PANTHER" id="PTHR32440:SF0">
    <property type="entry name" value="PHOSPHATASE DCR2-RELATED"/>
    <property type="match status" value="1"/>
</dbReference>
<evidence type="ECO:0000259" key="5">
    <source>
        <dbReference type="PROSITE" id="PS50405"/>
    </source>
</evidence>
<dbReference type="SUPFAM" id="SSF52833">
    <property type="entry name" value="Thioredoxin-like"/>
    <property type="match status" value="1"/>
</dbReference>
<feature type="transmembrane region" description="Helical" evidence="3">
    <location>
        <begin position="9"/>
        <end position="26"/>
    </location>
</feature>
<evidence type="ECO:0000259" key="4">
    <source>
        <dbReference type="PROSITE" id="PS50404"/>
    </source>
</evidence>
<dbReference type="SFLD" id="SFLDG01151">
    <property type="entry name" value="Main.2:_Nu-like"/>
    <property type="match status" value="1"/>
</dbReference>
<evidence type="ECO:0000313" key="6">
    <source>
        <dbReference type="EMBL" id="CRK14035.1"/>
    </source>
</evidence>
<dbReference type="GO" id="GO:0005737">
    <property type="term" value="C:cytoplasm"/>
    <property type="evidence" value="ECO:0007669"/>
    <property type="project" value="TreeGrafter"/>
</dbReference>
<dbReference type="SUPFAM" id="SSF47616">
    <property type="entry name" value="GST C-terminal domain-like"/>
    <property type="match status" value="1"/>
</dbReference>
<feature type="domain" description="GST N-terminal" evidence="4">
    <location>
        <begin position="540"/>
        <end position="626"/>
    </location>
</feature>
<dbReference type="InterPro" id="IPR040079">
    <property type="entry name" value="Glutathione_S-Trfase"/>
</dbReference>
<dbReference type="FunFam" id="3.60.21.10:FF:000054">
    <property type="entry name" value="DCR2p Phosphoesterase"/>
    <property type="match status" value="1"/>
</dbReference>
<accession>A0A0G4KX66</accession>
<dbReference type="Pfam" id="PF00149">
    <property type="entry name" value="Metallophos"/>
    <property type="match status" value="1"/>
</dbReference>
<dbReference type="InterPro" id="IPR036282">
    <property type="entry name" value="Glutathione-S-Trfase_C_sf"/>
</dbReference>
<dbReference type="Gene3D" id="3.40.30.10">
    <property type="entry name" value="Glutaredoxin"/>
    <property type="match status" value="1"/>
</dbReference>
<name>A0A0G4KX66_VERLO</name>
<dbReference type="Proteomes" id="UP000044602">
    <property type="component" value="Unassembled WGS sequence"/>
</dbReference>
<sequence>MTRKVIRSIFQLAGATVVAFCFIVFLDRNFRVLPKSIHNYMPQHNHGMIVTDITLAQCSSVNPFASCKLDPKVWQRVEKDLYLGKTWTSHAYLHVARKKEEELLPDDRIVLDVSVGRLNPTSTGTKGDDPELWESRPGGLWVKRTPNHKLGDSKDTITAVDVLFGDDAVEARDGWSIAGKTPFLLGISSDTPVSHLTVRRGPAKDPIKPKPRIPDNGKFKIMQLADLHLSTGVGKCRDAVPDSYNGGPCEADARTLDFVARIIDEEKPNLVVLSGDQVNGETAPDAQSAIFKFAQILVKRKIPYVAIFGNHDDEGSLPRATQMAIMEGLPYSLSIAGPEEVDGVGNYYIEILARGSSDHSALTIYMLDSHSYSPNERTYHGYDWIKPSQITWFKNTASNLEKKHKEYTHTHMDLAFIHIPLPEYRERDNQYVGEWKEGVTAPHFNSGFRDALVEKGIVMVSAGHDHVNDYCAISKDANKKPALWMCYGGGVGFGGYAGYGGYHRRVRIFDVDTNQGRIKTWKRLELGLLSKQFFKMAAPKSDIHLYTTGTPNGIKASILLEELGLPYQVTKIDISKNTQKEPWFLEINPNGRIPALTDSFDDGKPIRIFESGSILQYLVDRYDKDHKVSYPAGSREHWETTNWLMWQMGGLGPMQGQANHFKRYAPEQIQYGIDRYTNESRRLYRTLDTHLAKSSSGFIVGDKLTVADISCWGWIAAAHWAGIDIEEFPHVKKWLYKLLERPGFEKGRHVPTKHTALESAQKSEEELEKAAAESRQWVQSGMKEDAKN</sequence>
<keyword evidence="3" id="KW-0472">Membrane</keyword>
<keyword evidence="7" id="KW-1185">Reference proteome</keyword>
<dbReference type="InterPro" id="IPR029052">
    <property type="entry name" value="Metallo-depent_PP-like"/>
</dbReference>
<dbReference type="PROSITE" id="PS50404">
    <property type="entry name" value="GST_NTER"/>
    <property type="match status" value="1"/>
</dbReference>
<dbReference type="Gene3D" id="3.60.21.10">
    <property type="match status" value="1"/>
</dbReference>
<dbReference type="InterPro" id="IPR036249">
    <property type="entry name" value="Thioredoxin-like_sf"/>
</dbReference>
<keyword evidence="3" id="KW-0812">Transmembrane</keyword>
<dbReference type="PANTHER" id="PTHR32440">
    <property type="entry name" value="PHOSPHATASE DCR2-RELATED-RELATED"/>
    <property type="match status" value="1"/>
</dbReference>
<dbReference type="InterPro" id="IPR004843">
    <property type="entry name" value="Calcineurin-like_PHP"/>
</dbReference>
<dbReference type="CDD" id="cd10291">
    <property type="entry name" value="GST_C_YfcG_like"/>
    <property type="match status" value="1"/>
</dbReference>
<dbReference type="SFLD" id="SFLDG00358">
    <property type="entry name" value="Main_(cytGST)"/>
    <property type="match status" value="1"/>
</dbReference>
<evidence type="ECO:0008006" key="8">
    <source>
        <dbReference type="Google" id="ProtNLM"/>
    </source>
</evidence>
<dbReference type="Pfam" id="PF14497">
    <property type="entry name" value="GST_C_3"/>
    <property type="match status" value="1"/>
</dbReference>
<dbReference type="STRING" id="100787.A0A0G4KX66"/>
<dbReference type="CDD" id="cd07383">
    <property type="entry name" value="MPP_Dcr2"/>
    <property type="match status" value="1"/>
</dbReference>
<keyword evidence="3" id="KW-1133">Transmembrane helix</keyword>
<dbReference type="PROSITE" id="PS50405">
    <property type="entry name" value="GST_CTER"/>
    <property type="match status" value="1"/>
</dbReference>
<dbReference type="InterPro" id="IPR010987">
    <property type="entry name" value="Glutathione-S-Trfase_C-like"/>
</dbReference>
<comment type="similarity">
    <text evidence="1">Belongs to the GST superfamily.</text>
</comment>
<evidence type="ECO:0000256" key="3">
    <source>
        <dbReference type="SAM" id="Phobius"/>
    </source>
</evidence>
<protein>
    <recommendedName>
        <fullName evidence="8">Calcineurin-like phosphoesterase domain-containing protein</fullName>
    </recommendedName>
</protein>
<dbReference type="FunFam" id="3.40.30.10:FF:000172">
    <property type="entry name" value="Glutathione S-transferase GstA"/>
    <property type="match status" value="1"/>
</dbReference>
<gene>
    <name evidence="6" type="ORF">BN1708_011038</name>
</gene>
<dbReference type="EMBL" id="CVQH01005224">
    <property type="protein sequence ID" value="CRK14035.1"/>
    <property type="molecule type" value="Genomic_DNA"/>
</dbReference>
<organism evidence="6 7">
    <name type="scientific">Verticillium longisporum</name>
    <name type="common">Verticillium dahliae var. longisporum</name>
    <dbReference type="NCBI Taxonomy" id="100787"/>
    <lineage>
        <taxon>Eukaryota</taxon>
        <taxon>Fungi</taxon>
        <taxon>Dikarya</taxon>
        <taxon>Ascomycota</taxon>
        <taxon>Pezizomycotina</taxon>
        <taxon>Sordariomycetes</taxon>
        <taxon>Hypocreomycetidae</taxon>
        <taxon>Glomerellales</taxon>
        <taxon>Plectosphaerellaceae</taxon>
        <taxon>Verticillium</taxon>
    </lineage>
</organism>
<feature type="domain" description="GST C-terminal" evidence="5">
    <location>
        <begin position="633"/>
        <end position="763"/>
    </location>
</feature>
<dbReference type="GO" id="GO:0004721">
    <property type="term" value="F:phosphoprotein phosphatase activity"/>
    <property type="evidence" value="ECO:0007669"/>
    <property type="project" value="TreeGrafter"/>
</dbReference>
<dbReference type="Gene3D" id="1.20.1050.10">
    <property type="match status" value="1"/>
</dbReference>
<dbReference type="CDD" id="cd03048">
    <property type="entry name" value="GST_N_Ure2p_like"/>
    <property type="match status" value="1"/>
</dbReference>
<feature type="compositionally biased region" description="Basic and acidic residues" evidence="2">
    <location>
        <begin position="761"/>
        <end position="772"/>
    </location>
</feature>